<evidence type="ECO:0000313" key="2">
    <source>
        <dbReference type="EMBL" id="AOV87036.1"/>
    </source>
</evidence>
<dbReference type="InterPro" id="IPR036728">
    <property type="entry name" value="PBP_GOBP_sf"/>
</dbReference>
<dbReference type="GO" id="GO:0005549">
    <property type="term" value="F:odorant binding"/>
    <property type="evidence" value="ECO:0007669"/>
    <property type="project" value="InterPro"/>
</dbReference>
<sequence>MQPISSTIVFVVCIALAQGAAVQDQVTAIAKKCASEHKMSEEQAKIIFSLVVPKTPEENCYMECIYIGAGVMKDGKYSVEGAKKLADQRFTGADEKTAAVKLIETCKSVSAGSEKCGLAKSVRECFVKNGNNISFFPPPK</sequence>
<keyword evidence="1" id="KW-0732">Signal</keyword>
<name>A0A1L2JGQ0_HALHY</name>
<feature type="signal peptide" evidence="1">
    <location>
        <begin position="1"/>
        <end position="19"/>
    </location>
</feature>
<feature type="chain" id="PRO_5013358146" evidence="1">
    <location>
        <begin position="20"/>
        <end position="140"/>
    </location>
</feature>
<protein>
    <submittedName>
        <fullName evidence="2">Odorant-binding protein 19</fullName>
    </submittedName>
</protein>
<organism evidence="2">
    <name type="scientific">Halyomorpha halys</name>
    <name type="common">Brown marmorated stink bug</name>
    <name type="synonym">Pentatoma halys</name>
    <dbReference type="NCBI Taxonomy" id="286706"/>
    <lineage>
        <taxon>Eukaryota</taxon>
        <taxon>Metazoa</taxon>
        <taxon>Ecdysozoa</taxon>
        <taxon>Arthropoda</taxon>
        <taxon>Hexapoda</taxon>
        <taxon>Insecta</taxon>
        <taxon>Pterygota</taxon>
        <taxon>Neoptera</taxon>
        <taxon>Paraneoptera</taxon>
        <taxon>Hemiptera</taxon>
        <taxon>Heteroptera</taxon>
        <taxon>Panheteroptera</taxon>
        <taxon>Pentatomomorpha</taxon>
        <taxon>Pentatomoidea</taxon>
        <taxon>Pentatomidae</taxon>
        <taxon>Pentatominae</taxon>
        <taxon>Halyomorpha</taxon>
    </lineage>
</organism>
<dbReference type="Pfam" id="PF01395">
    <property type="entry name" value="PBP_GOBP"/>
    <property type="match status" value="1"/>
</dbReference>
<dbReference type="InterPro" id="IPR006170">
    <property type="entry name" value="PBP/GOBP"/>
</dbReference>
<dbReference type="OrthoDB" id="6595846at2759"/>
<reference evidence="2" key="1">
    <citation type="submission" date="2015-10" db="EMBL/GenBank/DDBJ databases">
        <authorList>
            <person name="Gilbert D.G."/>
        </authorList>
    </citation>
    <scope>NUCLEOTIDE SEQUENCE</scope>
</reference>
<dbReference type="CDD" id="cd23992">
    <property type="entry name" value="PBP_GOBP"/>
    <property type="match status" value="1"/>
</dbReference>
<evidence type="ECO:0000256" key="1">
    <source>
        <dbReference type="SAM" id="SignalP"/>
    </source>
</evidence>
<dbReference type="Gene3D" id="1.10.238.20">
    <property type="entry name" value="Pheromone/general odorant binding protein domain"/>
    <property type="match status" value="1"/>
</dbReference>
<proteinExistence type="evidence at transcript level"/>
<reference evidence="2" key="2">
    <citation type="journal article" date="2016" name="Insect Mol. Biol.">
        <title>Identification and expression profile of odorant-binding proteins in Halyomorpha halys (Hemiptera: Pentatomidae).</title>
        <authorList>
            <person name="Paula D.P."/>
            <person name="Togawa R.C."/>
            <person name="Costa M.M."/>
            <person name="Grynberg P."/>
            <person name="Martins N.F."/>
            <person name="Andow D.A."/>
        </authorList>
    </citation>
    <scope>NUCLEOTIDE SEQUENCE</scope>
</reference>
<dbReference type="SMART" id="SM00708">
    <property type="entry name" value="PhBP"/>
    <property type="match status" value="1"/>
</dbReference>
<dbReference type="PANTHER" id="PTHR21364:SF2">
    <property type="entry name" value="GENERAL ODORANT-BINDING PROTEIN 19A"/>
    <property type="match status" value="1"/>
</dbReference>
<dbReference type="SUPFAM" id="SSF47565">
    <property type="entry name" value="Insect pheromone/odorant-binding proteins"/>
    <property type="match status" value="1"/>
</dbReference>
<dbReference type="PANTHER" id="PTHR21364">
    <property type="entry name" value="GENERAL ODORANT-BINDING PROTEIN 19A"/>
    <property type="match status" value="1"/>
</dbReference>
<accession>A0A1L2JGQ0</accession>
<dbReference type="AlphaFoldDB" id="A0A1L2JGQ0"/>
<dbReference type="EMBL" id="KT875755">
    <property type="protein sequence ID" value="AOV87036.1"/>
    <property type="molecule type" value="mRNA"/>
</dbReference>